<protein>
    <submittedName>
        <fullName evidence="9">Unannotated protein</fullName>
    </submittedName>
</protein>
<evidence type="ECO:0000256" key="5">
    <source>
        <dbReference type="ARBA" id="ARBA00022898"/>
    </source>
</evidence>
<dbReference type="PANTHER" id="PTHR11601:SF34">
    <property type="entry name" value="CYSTEINE DESULFURASE"/>
    <property type="match status" value="1"/>
</dbReference>
<organism evidence="9">
    <name type="scientific">freshwater metagenome</name>
    <dbReference type="NCBI Taxonomy" id="449393"/>
    <lineage>
        <taxon>unclassified sequences</taxon>
        <taxon>metagenomes</taxon>
        <taxon>ecological metagenomes</taxon>
    </lineage>
</organism>
<dbReference type="GO" id="GO:0051536">
    <property type="term" value="F:iron-sulfur cluster binding"/>
    <property type="evidence" value="ECO:0007669"/>
    <property type="project" value="UniProtKB-KW"/>
</dbReference>
<proteinExistence type="inferred from homology"/>
<evidence type="ECO:0000313" key="9">
    <source>
        <dbReference type="EMBL" id="CAB4717141.1"/>
    </source>
</evidence>
<dbReference type="AlphaFoldDB" id="A0A6J6QZG2"/>
<keyword evidence="4" id="KW-0479">Metal-binding</keyword>
<evidence type="ECO:0000256" key="6">
    <source>
        <dbReference type="ARBA" id="ARBA00023004"/>
    </source>
</evidence>
<dbReference type="InterPro" id="IPR000192">
    <property type="entry name" value="Aminotrans_V_dom"/>
</dbReference>
<keyword evidence="3" id="KW-0808">Transferase</keyword>
<feature type="domain" description="Aminotransferase class V" evidence="8">
    <location>
        <begin position="12"/>
        <end position="353"/>
    </location>
</feature>
<comment type="similarity">
    <text evidence="2">Belongs to the class-V pyridoxal-phosphate-dependent aminotransferase family. NifS/IscS subfamily.</text>
</comment>
<comment type="cofactor">
    <cofactor evidence="1">
        <name>pyridoxal 5'-phosphate</name>
        <dbReference type="ChEBI" id="CHEBI:597326"/>
    </cofactor>
</comment>
<evidence type="ECO:0000256" key="3">
    <source>
        <dbReference type="ARBA" id="ARBA00022679"/>
    </source>
</evidence>
<evidence type="ECO:0000256" key="1">
    <source>
        <dbReference type="ARBA" id="ARBA00001933"/>
    </source>
</evidence>
<dbReference type="InterPro" id="IPR015422">
    <property type="entry name" value="PyrdxlP-dep_Trfase_small"/>
</dbReference>
<keyword evidence="5" id="KW-0663">Pyridoxal phosphate</keyword>
<sequence length="370" mass="37973">MALIWHPPAGLLDGMGGQPLPPGVATAMAAAAAQGWADPRRLHHAGRQAGALLDAARSSIANSLSLAAGMTINSEEIYFTYGVAAAQAFALDGYPGALALSSVETTALLDLGEVRPATQIVGVDAYGRIDTEAFHRAAASAAIGALQVANTEVGTCQPIDLVAAANPELPILMDASQAIGRIPLPQGWSMLTAGARDWAGPAGVAILVVRREVRWLPPINADRGWLGGFPDIAGAVGAATALEALMNEQGTLAQRAHADIELLRAGIVSGLTDVEVLGDPAWRLPHILNFSVLYASGEALVTELDKRGFAVASGSACVADHARPSHVLAAMGAYTGGNIRISLPLGCATETVESFLKVLPSAVAAVRADI</sequence>
<dbReference type="GO" id="GO:0046872">
    <property type="term" value="F:metal ion binding"/>
    <property type="evidence" value="ECO:0007669"/>
    <property type="project" value="UniProtKB-KW"/>
</dbReference>
<dbReference type="PIRSF" id="PIRSF005572">
    <property type="entry name" value="NifS"/>
    <property type="match status" value="1"/>
</dbReference>
<dbReference type="EMBL" id="CAEZXZ010000246">
    <property type="protein sequence ID" value="CAB4717141.1"/>
    <property type="molecule type" value="Genomic_DNA"/>
</dbReference>
<evidence type="ECO:0000256" key="7">
    <source>
        <dbReference type="ARBA" id="ARBA00023014"/>
    </source>
</evidence>
<dbReference type="PANTHER" id="PTHR11601">
    <property type="entry name" value="CYSTEINE DESULFURYLASE FAMILY MEMBER"/>
    <property type="match status" value="1"/>
</dbReference>
<dbReference type="Gene3D" id="3.90.1150.10">
    <property type="entry name" value="Aspartate Aminotransferase, domain 1"/>
    <property type="match status" value="1"/>
</dbReference>
<name>A0A6J6QZG2_9ZZZZ</name>
<dbReference type="Gene3D" id="3.40.640.10">
    <property type="entry name" value="Type I PLP-dependent aspartate aminotransferase-like (Major domain)"/>
    <property type="match status" value="1"/>
</dbReference>
<dbReference type="GO" id="GO:0016740">
    <property type="term" value="F:transferase activity"/>
    <property type="evidence" value="ECO:0007669"/>
    <property type="project" value="UniProtKB-KW"/>
</dbReference>
<evidence type="ECO:0000256" key="4">
    <source>
        <dbReference type="ARBA" id="ARBA00022723"/>
    </source>
</evidence>
<dbReference type="InterPro" id="IPR015421">
    <property type="entry name" value="PyrdxlP-dep_Trfase_major"/>
</dbReference>
<gene>
    <name evidence="9" type="ORF">UFOPK2625_01327</name>
</gene>
<evidence type="ECO:0000256" key="2">
    <source>
        <dbReference type="ARBA" id="ARBA00006490"/>
    </source>
</evidence>
<keyword evidence="6" id="KW-0408">Iron</keyword>
<keyword evidence="7" id="KW-0411">Iron-sulfur</keyword>
<dbReference type="InterPro" id="IPR016454">
    <property type="entry name" value="Cysteine_dSase"/>
</dbReference>
<evidence type="ECO:0000259" key="8">
    <source>
        <dbReference type="Pfam" id="PF00266"/>
    </source>
</evidence>
<dbReference type="Pfam" id="PF00266">
    <property type="entry name" value="Aminotran_5"/>
    <property type="match status" value="1"/>
</dbReference>
<reference evidence="9" key="1">
    <citation type="submission" date="2020-05" db="EMBL/GenBank/DDBJ databases">
        <authorList>
            <person name="Chiriac C."/>
            <person name="Salcher M."/>
            <person name="Ghai R."/>
            <person name="Kavagutti S V."/>
        </authorList>
    </citation>
    <scope>NUCLEOTIDE SEQUENCE</scope>
</reference>
<dbReference type="InterPro" id="IPR015424">
    <property type="entry name" value="PyrdxlP-dep_Trfase"/>
</dbReference>
<dbReference type="SUPFAM" id="SSF53383">
    <property type="entry name" value="PLP-dependent transferases"/>
    <property type="match status" value="1"/>
</dbReference>
<accession>A0A6J6QZG2</accession>